<comment type="caution">
    <text evidence="1">The sequence shown here is derived from an EMBL/GenBank/DDBJ whole genome shotgun (WGS) entry which is preliminary data.</text>
</comment>
<dbReference type="Proteomes" id="UP000593567">
    <property type="component" value="Unassembled WGS sequence"/>
</dbReference>
<keyword evidence="2" id="KW-1185">Reference proteome</keyword>
<proteinExistence type="predicted"/>
<sequence length="83" mass="9432">MESLHKTTLNPAFLSTCSSPSQSARYICMHVICNTYTIYKVHHVLKSIIFMFIYCSQSKLQCGSRVTFIGGGLYEVPQWCQGF</sequence>
<protein>
    <submittedName>
        <fullName evidence="1">Uncharacterized protein</fullName>
    </submittedName>
</protein>
<accession>A0A7J7JUI4</accession>
<dbReference type="AlphaFoldDB" id="A0A7J7JUI4"/>
<dbReference type="EMBL" id="VXIV02001831">
    <property type="protein sequence ID" value="KAF6029321.1"/>
    <property type="molecule type" value="Genomic_DNA"/>
</dbReference>
<organism evidence="1 2">
    <name type="scientific">Bugula neritina</name>
    <name type="common">Brown bryozoan</name>
    <name type="synonym">Sertularia neritina</name>
    <dbReference type="NCBI Taxonomy" id="10212"/>
    <lineage>
        <taxon>Eukaryota</taxon>
        <taxon>Metazoa</taxon>
        <taxon>Spiralia</taxon>
        <taxon>Lophotrochozoa</taxon>
        <taxon>Bryozoa</taxon>
        <taxon>Gymnolaemata</taxon>
        <taxon>Cheilostomatida</taxon>
        <taxon>Flustrina</taxon>
        <taxon>Buguloidea</taxon>
        <taxon>Bugulidae</taxon>
        <taxon>Bugula</taxon>
    </lineage>
</organism>
<gene>
    <name evidence="1" type="ORF">EB796_012389</name>
</gene>
<evidence type="ECO:0000313" key="2">
    <source>
        <dbReference type="Proteomes" id="UP000593567"/>
    </source>
</evidence>
<reference evidence="1" key="1">
    <citation type="submission" date="2020-06" db="EMBL/GenBank/DDBJ databases">
        <title>Draft genome of Bugula neritina, a colonial animal packing powerful symbionts and potential medicines.</title>
        <authorList>
            <person name="Rayko M."/>
        </authorList>
    </citation>
    <scope>NUCLEOTIDE SEQUENCE [LARGE SCALE GENOMIC DNA]</scope>
    <source>
        <strain evidence="1">Kwan_BN1</strain>
    </source>
</reference>
<evidence type="ECO:0000313" key="1">
    <source>
        <dbReference type="EMBL" id="KAF6029321.1"/>
    </source>
</evidence>
<name>A0A7J7JUI4_BUGNE</name>